<keyword evidence="1" id="KW-1133">Transmembrane helix</keyword>
<protein>
    <recommendedName>
        <fullName evidence="4">DUF3619 family protein</fullName>
    </recommendedName>
</protein>
<keyword evidence="1" id="KW-0472">Membrane</keyword>
<dbReference type="RefSeq" id="WP_251973149.1">
    <property type="nucleotide sequence ID" value="NZ_AP025730.1"/>
</dbReference>
<evidence type="ECO:0008006" key="4">
    <source>
        <dbReference type="Google" id="ProtNLM"/>
    </source>
</evidence>
<dbReference type="Proteomes" id="UP001057498">
    <property type="component" value="Chromosome"/>
</dbReference>
<keyword evidence="3" id="KW-1185">Reference proteome</keyword>
<evidence type="ECO:0000313" key="2">
    <source>
        <dbReference type="EMBL" id="BDI05086.1"/>
    </source>
</evidence>
<dbReference type="InterPro" id="IPR022064">
    <property type="entry name" value="DUF3619"/>
</dbReference>
<dbReference type="Pfam" id="PF12279">
    <property type="entry name" value="DUF3619"/>
    <property type="match status" value="1"/>
</dbReference>
<name>A0ABM7YKX9_9BURK</name>
<sequence length="171" mass="18163">MNTVSPNRPWPPAEAQALEARFGLRVAAHLQTGAEVVPHDVSERLRVARLQAVARAQQAARQKVAVPASRTASEVQIAHIDPHNGTIALMSSGDDRDEAWWMRAGIIALLLVLAAGLVGIDQWHTHEQIQAAAEIDTALLGDDLPPAAYVDPGFTEFVTSTPVADGSGAAQ</sequence>
<evidence type="ECO:0000313" key="3">
    <source>
        <dbReference type="Proteomes" id="UP001057498"/>
    </source>
</evidence>
<accession>A0ABM7YKX9</accession>
<proteinExistence type="predicted"/>
<gene>
    <name evidence="2" type="ORF">CATMQ487_20560</name>
</gene>
<organism evidence="2 3">
    <name type="scientific">Sphaerotilus microaerophilus</name>
    <dbReference type="NCBI Taxonomy" id="2914710"/>
    <lineage>
        <taxon>Bacteria</taxon>
        <taxon>Pseudomonadati</taxon>
        <taxon>Pseudomonadota</taxon>
        <taxon>Betaproteobacteria</taxon>
        <taxon>Burkholderiales</taxon>
        <taxon>Sphaerotilaceae</taxon>
        <taxon>Sphaerotilus</taxon>
    </lineage>
</organism>
<keyword evidence="1" id="KW-0812">Transmembrane</keyword>
<reference evidence="2" key="1">
    <citation type="submission" date="2022-04" db="EMBL/GenBank/DDBJ databases">
        <title>Whole genome sequence of Sphaerotilus sp. FB-5.</title>
        <authorList>
            <person name="Takeda M."/>
            <person name="Narihara S."/>
            <person name="Akimoto M."/>
            <person name="Akimoto R."/>
            <person name="Nishiyashiki S."/>
            <person name="Murakami T."/>
        </authorList>
    </citation>
    <scope>NUCLEOTIDE SEQUENCE</scope>
    <source>
        <strain evidence="2">FB-5</strain>
    </source>
</reference>
<evidence type="ECO:0000256" key="1">
    <source>
        <dbReference type="SAM" id="Phobius"/>
    </source>
</evidence>
<dbReference type="EMBL" id="AP025730">
    <property type="protein sequence ID" value="BDI05086.1"/>
    <property type="molecule type" value="Genomic_DNA"/>
</dbReference>
<feature type="transmembrane region" description="Helical" evidence="1">
    <location>
        <begin position="100"/>
        <end position="120"/>
    </location>
</feature>